<dbReference type="InterPro" id="IPR007837">
    <property type="entry name" value="DinB"/>
</dbReference>
<gene>
    <name evidence="4" type="ORF">DSL64_27615</name>
</gene>
<proteinExistence type="inferred from homology"/>
<evidence type="ECO:0000256" key="1">
    <source>
        <dbReference type="ARBA" id="ARBA00008635"/>
    </source>
</evidence>
<dbReference type="RefSeq" id="WP_115834202.1">
    <property type="nucleotide sequence ID" value="NZ_QNUL01000043.1"/>
</dbReference>
<accession>A0A3D8Y2Q9</accession>
<comment type="caution">
    <text evidence="4">The sequence shown here is derived from an EMBL/GenBank/DDBJ whole genome shotgun (WGS) entry which is preliminary data.</text>
</comment>
<dbReference type="EMBL" id="QNUL01000043">
    <property type="protein sequence ID" value="REA55969.1"/>
    <property type="molecule type" value="Genomic_DNA"/>
</dbReference>
<organism evidence="4 5">
    <name type="scientific">Dyadobacter luteus</name>
    <dbReference type="NCBI Taxonomy" id="2259619"/>
    <lineage>
        <taxon>Bacteria</taxon>
        <taxon>Pseudomonadati</taxon>
        <taxon>Bacteroidota</taxon>
        <taxon>Cytophagia</taxon>
        <taxon>Cytophagales</taxon>
        <taxon>Spirosomataceae</taxon>
        <taxon>Dyadobacter</taxon>
    </lineage>
</organism>
<dbReference type="Gene3D" id="1.20.120.450">
    <property type="entry name" value="dinb family like domain"/>
    <property type="match status" value="1"/>
</dbReference>
<protein>
    <submittedName>
        <fullName evidence="4">Damage-inducible protein DinB</fullName>
    </submittedName>
</protein>
<dbReference type="OrthoDB" id="119432at2"/>
<evidence type="ECO:0000313" key="5">
    <source>
        <dbReference type="Proteomes" id="UP000256373"/>
    </source>
</evidence>
<dbReference type="SUPFAM" id="SSF109854">
    <property type="entry name" value="DinB/YfiT-like putative metalloenzymes"/>
    <property type="match status" value="1"/>
</dbReference>
<sequence length="174" mass="19845">MENRILSDREVVSSLEVMNLENLLEHWQGHRRLTRKLIESFPEEHLYTFSIGGMRTSADLIMELIGLASPGINGVVTGVYTSPLNAGLDYSTPAPETKLGILALWDRVTDQMNETWQNMTVERTSEVEAAFGMYENTVVNTIFYLIDNEIHHRAQAYVYMRALGHEPPAFWDRA</sequence>
<comment type="similarity">
    <text evidence="1">Belongs to the DinB family.</text>
</comment>
<evidence type="ECO:0000256" key="3">
    <source>
        <dbReference type="PIRSR" id="PIRSR607837-1"/>
    </source>
</evidence>
<dbReference type="GO" id="GO:0046872">
    <property type="term" value="F:metal ion binding"/>
    <property type="evidence" value="ECO:0007669"/>
    <property type="project" value="UniProtKB-KW"/>
</dbReference>
<dbReference type="Proteomes" id="UP000256373">
    <property type="component" value="Unassembled WGS sequence"/>
</dbReference>
<feature type="binding site" evidence="3">
    <location>
        <position position="152"/>
    </location>
    <ligand>
        <name>a divalent metal cation</name>
        <dbReference type="ChEBI" id="CHEBI:60240"/>
    </ligand>
</feature>
<keyword evidence="2 3" id="KW-0479">Metal-binding</keyword>
<dbReference type="AlphaFoldDB" id="A0A3D8Y2Q9"/>
<dbReference type="Pfam" id="PF05163">
    <property type="entry name" value="DinB"/>
    <property type="match status" value="1"/>
</dbReference>
<dbReference type="InterPro" id="IPR034660">
    <property type="entry name" value="DinB/YfiT-like"/>
</dbReference>
<evidence type="ECO:0000313" key="4">
    <source>
        <dbReference type="EMBL" id="REA55969.1"/>
    </source>
</evidence>
<keyword evidence="5" id="KW-1185">Reference proteome</keyword>
<evidence type="ECO:0000256" key="2">
    <source>
        <dbReference type="ARBA" id="ARBA00022723"/>
    </source>
</evidence>
<reference evidence="4 5" key="1">
    <citation type="submission" date="2018-07" db="EMBL/GenBank/DDBJ databases">
        <title>Dyadobacter roseus sp. nov., isolated from rose rhizosphere soil.</title>
        <authorList>
            <person name="Chen L."/>
        </authorList>
    </citation>
    <scope>NUCLEOTIDE SEQUENCE [LARGE SCALE GENOMIC DNA]</scope>
    <source>
        <strain evidence="4 5">RS19</strain>
    </source>
</reference>
<name>A0A3D8Y2Q9_9BACT</name>